<protein>
    <submittedName>
        <fullName evidence="2">Uncharacterized protein</fullName>
    </submittedName>
</protein>
<name>A0A392VCM4_9FABA</name>
<keyword evidence="3" id="KW-1185">Reference proteome</keyword>
<feature type="non-terminal residue" evidence="2">
    <location>
        <position position="1"/>
    </location>
</feature>
<feature type="region of interest" description="Disordered" evidence="1">
    <location>
        <begin position="45"/>
        <end position="69"/>
    </location>
</feature>
<dbReference type="AlphaFoldDB" id="A0A392VCM4"/>
<proteinExistence type="predicted"/>
<evidence type="ECO:0000313" key="2">
    <source>
        <dbReference type="EMBL" id="MCI86104.1"/>
    </source>
</evidence>
<evidence type="ECO:0000313" key="3">
    <source>
        <dbReference type="Proteomes" id="UP000265520"/>
    </source>
</evidence>
<comment type="caution">
    <text evidence="2">The sequence shown here is derived from an EMBL/GenBank/DDBJ whole genome shotgun (WGS) entry which is preliminary data.</text>
</comment>
<dbReference type="Proteomes" id="UP000265520">
    <property type="component" value="Unassembled WGS sequence"/>
</dbReference>
<evidence type="ECO:0000256" key="1">
    <source>
        <dbReference type="SAM" id="MobiDB-lite"/>
    </source>
</evidence>
<sequence length="69" mass="7369">VSSRIFCIRQPSLPITFPICRDGTTILNITSCPFARLAADSSPEVAVPGSSSSRRRFPGAGYPAASWVE</sequence>
<accession>A0A392VCM4</accession>
<dbReference type="EMBL" id="LXQA011131789">
    <property type="protein sequence ID" value="MCI86104.1"/>
    <property type="molecule type" value="Genomic_DNA"/>
</dbReference>
<organism evidence="2 3">
    <name type="scientific">Trifolium medium</name>
    <dbReference type="NCBI Taxonomy" id="97028"/>
    <lineage>
        <taxon>Eukaryota</taxon>
        <taxon>Viridiplantae</taxon>
        <taxon>Streptophyta</taxon>
        <taxon>Embryophyta</taxon>
        <taxon>Tracheophyta</taxon>
        <taxon>Spermatophyta</taxon>
        <taxon>Magnoliopsida</taxon>
        <taxon>eudicotyledons</taxon>
        <taxon>Gunneridae</taxon>
        <taxon>Pentapetalae</taxon>
        <taxon>rosids</taxon>
        <taxon>fabids</taxon>
        <taxon>Fabales</taxon>
        <taxon>Fabaceae</taxon>
        <taxon>Papilionoideae</taxon>
        <taxon>50 kb inversion clade</taxon>
        <taxon>NPAAA clade</taxon>
        <taxon>Hologalegina</taxon>
        <taxon>IRL clade</taxon>
        <taxon>Trifolieae</taxon>
        <taxon>Trifolium</taxon>
    </lineage>
</organism>
<reference evidence="2 3" key="1">
    <citation type="journal article" date="2018" name="Front. Plant Sci.">
        <title>Red Clover (Trifolium pratense) and Zigzag Clover (T. medium) - A Picture of Genomic Similarities and Differences.</title>
        <authorList>
            <person name="Dluhosova J."/>
            <person name="Istvanek J."/>
            <person name="Nedelnik J."/>
            <person name="Repkova J."/>
        </authorList>
    </citation>
    <scope>NUCLEOTIDE SEQUENCE [LARGE SCALE GENOMIC DNA]</scope>
    <source>
        <strain evidence="3">cv. 10/8</strain>
        <tissue evidence="2">Leaf</tissue>
    </source>
</reference>